<organism evidence="13">
    <name type="scientific">Candidatus Methanogaster sp. ANME-2c ERB4</name>
    <dbReference type="NCBI Taxonomy" id="2759911"/>
    <lineage>
        <taxon>Archaea</taxon>
        <taxon>Methanobacteriati</taxon>
        <taxon>Methanobacteriota</taxon>
        <taxon>Stenosarchaea group</taxon>
        <taxon>Methanomicrobia</taxon>
        <taxon>Methanosarcinales</taxon>
        <taxon>ANME-2 cluster</taxon>
        <taxon>Candidatus Methanogasteraceae</taxon>
        <taxon>Candidatus Methanogaster</taxon>
    </lineage>
</organism>
<sequence length="220" mass="24706">MKRCIAIAEKDLTAEFRTKQMLNSMLMFAFLILLIFSFSFEDLRGSHDRITELAPGMLWITFMFAGMLGLSRSFALEQEENCIEGLKLCPVDRSAIYVGKMLSSLVLMLIIEAITIPIFMVLFDYTIPNMFWLALVILLGTIGFLAVGTLISALTLNAQTREILLPVLLFSVLFPLIMVLVPATANVLTQTSAIPEIRLLCVYDIVFFLISLIAFEYAIE</sequence>
<dbReference type="GO" id="GO:1903607">
    <property type="term" value="P:cytochrome c biosynthetic process"/>
    <property type="evidence" value="ECO:0007669"/>
    <property type="project" value="TreeGrafter"/>
</dbReference>
<reference evidence="13" key="1">
    <citation type="submission" date="2020-06" db="EMBL/GenBank/DDBJ databases">
        <title>Unique genomic features of the anaerobic methanotrophic archaea.</title>
        <authorList>
            <person name="Chadwick G.L."/>
            <person name="Skennerton C.T."/>
            <person name="Laso-Perez R."/>
            <person name="Leu A.O."/>
            <person name="Speth D.R."/>
            <person name="Yu H."/>
            <person name="Morgan-Lang C."/>
            <person name="Hatzenpichler R."/>
            <person name="Goudeau D."/>
            <person name="Malmstrom R."/>
            <person name="Brazelton W.J."/>
            <person name="Woyke T."/>
            <person name="Hallam S.J."/>
            <person name="Tyson G.W."/>
            <person name="Wegener G."/>
            <person name="Boetius A."/>
            <person name="Orphan V."/>
        </authorList>
    </citation>
    <scope>NUCLEOTIDE SEQUENCE</scope>
</reference>
<evidence type="ECO:0000256" key="1">
    <source>
        <dbReference type="ARBA" id="ARBA00002442"/>
    </source>
</evidence>
<feature type="transmembrane region" description="Helical" evidence="12">
    <location>
        <begin position="21"/>
        <end position="40"/>
    </location>
</feature>
<keyword evidence="6" id="KW-1003">Cell membrane</keyword>
<dbReference type="GO" id="GO:0015232">
    <property type="term" value="F:heme transmembrane transporter activity"/>
    <property type="evidence" value="ECO:0007669"/>
    <property type="project" value="InterPro"/>
</dbReference>
<evidence type="ECO:0000313" key="13">
    <source>
        <dbReference type="EMBL" id="QNO46951.1"/>
    </source>
</evidence>
<dbReference type="PRINTS" id="PR01414">
    <property type="entry name" value="CCMBBIOGNSIS"/>
</dbReference>
<keyword evidence="5" id="KW-0813">Transport</keyword>
<evidence type="ECO:0000256" key="11">
    <source>
        <dbReference type="ARBA" id="ARBA00023136"/>
    </source>
</evidence>
<evidence type="ECO:0000256" key="9">
    <source>
        <dbReference type="ARBA" id="ARBA00022748"/>
    </source>
</evidence>
<dbReference type="Pfam" id="PF03379">
    <property type="entry name" value="CcmB"/>
    <property type="match status" value="1"/>
</dbReference>
<evidence type="ECO:0000256" key="7">
    <source>
        <dbReference type="ARBA" id="ARBA00022519"/>
    </source>
</evidence>
<evidence type="ECO:0000256" key="6">
    <source>
        <dbReference type="ARBA" id="ARBA00022475"/>
    </source>
</evidence>
<keyword evidence="10 12" id="KW-1133">Transmembrane helix</keyword>
<feature type="transmembrane region" description="Helical" evidence="12">
    <location>
        <begin position="197"/>
        <end position="219"/>
    </location>
</feature>
<dbReference type="InterPro" id="IPR003544">
    <property type="entry name" value="Cyt_c_biogenesis_CcmB"/>
</dbReference>
<dbReference type="PIRSF" id="PIRSF002764">
    <property type="entry name" value="CcmB"/>
    <property type="match status" value="1"/>
</dbReference>
<evidence type="ECO:0000256" key="5">
    <source>
        <dbReference type="ARBA" id="ARBA00022448"/>
    </source>
</evidence>
<dbReference type="PANTHER" id="PTHR30070:SF1">
    <property type="entry name" value="CYTOCHROME C BIOGENESIS B-RELATED"/>
    <property type="match status" value="1"/>
</dbReference>
<keyword evidence="8 12" id="KW-0812">Transmembrane</keyword>
<evidence type="ECO:0000256" key="12">
    <source>
        <dbReference type="SAM" id="Phobius"/>
    </source>
</evidence>
<keyword evidence="7" id="KW-0997">Cell inner membrane</keyword>
<evidence type="ECO:0000256" key="10">
    <source>
        <dbReference type="ARBA" id="ARBA00022989"/>
    </source>
</evidence>
<comment type="similarity">
    <text evidence="3">Belongs to the CcmB/CycW/HelB family.</text>
</comment>
<protein>
    <recommendedName>
        <fullName evidence="4">Heme exporter protein B</fullName>
    </recommendedName>
</protein>
<feature type="transmembrane region" description="Helical" evidence="12">
    <location>
        <begin position="102"/>
        <end position="123"/>
    </location>
</feature>
<keyword evidence="9" id="KW-0201">Cytochrome c-type biogenesis</keyword>
<dbReference type="EMBL" id="MT631236">
    <property type="protein sequence ID" value="QNO46951.1"/>
    <property type="molecule type" value="Genomic_DNA"/>
</dbReference>
<dbReference type="PANTHER" id="PTHR30070">
    <property type="entry name" value="HEME EXPORTER PROTEIN B"/>
    <property type="match status" value="1"/>
</dbReference>
<comment type="function">
    <text evidence="1">Required for the export of heme to the periplasm for the biogenesis of c-type cytochromes.</text>
</comment>
<name>A0A7G9YG17_9EURY</name>
<feature type="transmembrane region" description="Helical" evidence="12">
    <location>
        <begin position="163"/>
        <end position="185"/>
    </location>
</feature>
<feature type="transmembrane region" description="Helical" evidence="12">
    <location>
        <begin position="129"/>
        <end position="151"/>
    </location>
</feature>
<dbReference type="GO" id="GO:0017004">
    <property type="term" value="P:cytochrome complex assembly"/>
    <property type="evidence" value="ECO:0007669"/>
    <property type="project" value="UniProtKB-KW"/>
</dbReference>
<evidence type="ECO:0000256" key="2">
    <source>
        <dbReference type="ARBA" id="ARBA00004429"/>
    </source>
</evidence>
<dbReference type="InterPro" id="IPR026031">
    <property type="entry name" value="Cyt_c_CcmB_bac"/>
</dbReference>
<evidence type="ECO:0000256" key="3">
    <source>
        <dbReference type="ARBA" id="ARBA00010544"/>
    </source>
</evidence>
<comment type="subcellular location">
    <subcellularLocation>
        <location evidence="2">Cell inner membrane</location>
        <topology evidence="2">Multi-pass membrane protein</topology>
    </subcellularLocation>
</comment>
<keyword evidence="11 12" id="KW-0472">Membrane</keyword>
<evidence type="ECO:0000256" key="8">
    <source>
        <dbReference type="ARBA" id="ARBA00022692"/>
    </source>
</evidence>
<accession>A0A7G9YG17</accession>
<dbReference type="GO" id="GO:0005886">
    <property type="term" value="C:plasma membrane"/>
    <property type="evidence" value="ECO:0007669"/>
    <property type="project" value="UniProtKB-SubCell"/>
</dbReference>
<gene>
    <name evidence="13" type="ORF">CLAIAILK_00012</name>
</gene>
<proteinExistence type="inferred from homology"/>
<evidence type="ECO:0000256" key="4">
    <source>
        <dbReference type="ARBA" id="ARBA00016452"/>
    </source>
</evidence>
<feature type="transmembrane region" description="Helical" evidence="12">
    <location>
        <begin position="52"/>
        <end position="70"/>
    </location>
</feature>
<dbReference type="AlphaFoldDB" id="A0A7G9YG17"/>